<evidence type="ECO:0000256" key="1">
    <source>
        <dbReference type="ARBA" id="ARBA00010875"/>
    </source>
</evidence>
<dbReference type="EMBL" id="SNWI01000005">
    <property type="protein sequence ID" value="TDO01272.1"/>
    <property type="molecule type" value="Genomic_DNA"/>
</dbReference>
<evidence type="ECO:0000256" key="3">
    <source>
        <dbReference type="ARBA" id="ARBA00022723"/>
    </source>
</evidence>
<dbReference type="NCBIfam" id="TIGR00043">
    <property type="entry name" value="rRNA maturation RNase YbeY"/>
    <property type="match status" value="1"/>
</dbReference>
<comment type="cofactor">
    <cofactor evidence="7">
        <name>Zn(2+)</name>
        <dbReference type="ChEBI" id="CHEBI:29105"/>
    </cofactor>
    <text evidence="7">Binds 1 zinc ion.</text>
</comment>
<dbReference type="InterPro" id="IPR020549">
    <property type="entry name" value="YbeY_CS"/>
</dbReference>
<evidence type="ECO:0000256" key="5">
    <source>
        <dbReference type="ARBA" id="ARBA00022801"/>
    </source>
</evidence>
<dbReference type="GO" id="GO:0008270">
    <property type="term" value="F:zinc ion binding"/>
    <property type="evidence" value="ECO:0007669"/>
    <property type="project" value="UniProtKB-UniRule"/>
</dbReference>
<keyword evidence="7" id="KW-0963">Cytoplasm</keyword>
<feature type="binding site" evidence="7">
    <location>
        <position position="117"/>
    </location>
    <ligand>
        <name>Zn(2+)</name>
        <dbReference type="ChEBI" id="CHEBI:29105"/>
        <note>catalytic</note>
    </ligand>
</feature>
<dbReference type="GO" id="GO:0005737">
    <property type="term" value="C:cytoplasm"/>
    <property type="evidence" value="ECO:0007669"/>
    <property type="project" value="UniProtKB-SubCell"/>
</dbReference>
<sequence>MSINFYFEDIEEFQLDQPKTIEWIKNSIQKEGKNTSEISFIFCSDDYLLDINRQYLDHDYYTDIITFDYVEGDDVSGDVFISIDRVRENAETFQVSFQNELNRIIIHGVLHLLGYKDKEADEKKIMTGKEDYYLGDY</sequence>
<keyword evidence="5 7" id="KW-0378">Hydrolase</keyword>
<evidence type="ECO:0000256" key="6">
    <source>
        <dbReference type="ARBA" id="ARBA00022833"/>
    </source>
</evidence>
<evidence type="ECO:0000256" key="7">
    <source>
        <dbReference type="HAMAP-Rule" id="MF_00009"/>
    </source>
</evidence>
<evidence type="ECO:0000256" key="2">
    <source>
        <dbReference type="ARBA" id="ARBA00022722"/>
    </source>
</evidence>
<dbReference type="InterPro" id="IPR002036">
    <property type="entry name" value="YbeY"/>
</dbReference>
<feature type="binding site" evidence="7">
    <location>
        <position position="111"/>
    </location>
    <ligand>
        <name>Zn(2+)</name>
        <dbReference type="ChEBI" id="CHEBI:29105"/>
        <note>catalytic</note>
    </ligand>
</feature>
<dbReference type="PANTHER" id="PTHR46986:SF1">
    <property type="entry name" value="ENDORIBONUCLEASE YBEY, CHLOROPLASTIC"/>
    <property type="match status" value="1"/>
</dbReference>
<dbReference type="Pfam" id="PF02130">
    <property type="entry name" value="YbeY"/>
    <property type="match status" value="1"/>
</dbReference>
<evidence type="ECO:0000313" key="9">
    <source>
        <dbReference type="Proteomes" id="UP000294848"/>
    </source>
</evidence>
<dbReference type="RefSeq" id="WP_133465184.1">
    <property type="nucleotide sequence ID" value="NZ_SNWI01000005.1"/>
</dbReference>
<dbReference type="PROSITE" id="PS01306">
    <property type="entry name" value="UPF0054"/>
    <property type="match status" value="1"/>
</dbReference>
<organism evidence="8 9">
    <name type="scientific">Sunxiuqinia elliptica</name>
    <dbReference type="NCBI Taxonomy" id="655355"/>
    <lineage>
        <taxon>Bacteria</taxon>
        <taxon>Pseudomonadati</taxon>
        <taxon>Bacteroidota</taxon>
        <taxon>Bacteroidia</taxon>
        <taxon>Marinilabiliales</taxon>
        <taxon>Prolixibacteraceae</taxon>
        <taxon>Sunxiuqinia</taxon>
    </lineage>
</organism>
<keyword evidence="2 7" id="KW-0540">Nuclease</keyword>
<dbReference type="EC" id="3.1.-.-" evidence="7"/>
<comment type="subcellular location">
    <subcellularLocation>
        <location evidence="7">Cytoplasm</location>
    </subcellularLocation>
</comment>
<dbReference type="GO" id="GO:0006364">
    <property type="term" value="P:rRNA processing"/>
    <property type="evidence" value="ECO:0007669"/>
    <property type="project" value="UniProtKB-UniRule"/>
</dbReference>
<feature type="binding site" evidence="7">
    <location>
        <position position="107"/>
    </location>
    <ligand>
        <name>Zn(2+)</name>
        <dbReference type="ChEBI" id="CHEBI:29105"/>
        <note>catalytic</note>
    </ligand>
</feature>
<keyword evidence="4 7" id="KW-0255">Endonuclease</keyword>
<dbReference type="HAMAP" id="MF_00009">
    <property type="entry name" value="Endoribonucl_YbeY"/>
    <property type="match status" value="1"/>
</dbReference>
<name>A0A4R6GZZ7_9BACT</name>
<comment type="similarity">
    <text evidence="1 7">Belongs to the endoribonuclease YbeY family.</text>
</comment>
<dbReference type="PANTHER" id="PTHR46986">
    <property type="entry name" value="ENDORIBONUCLEASE YBEY, CHLOROPLASTIC"/>
    <property type="match status" value="1"/>
</dbReference>
<keyword evidence="6 7" id="KW-0862">Zinc</keyword>
<keyword evidence="7" id="KW-0698">rRNA processing</keyword>
<protein>
    <recommendedName>
        <fullName evidence="7">Endoribonuclease YbeY</fullName>
        <ecNumber evidence="7">3.1.-.-</ecNumber>
    </recommendedName>
</protein>
<evidence type="ECO:0000313" key="8">
    <source>
        <dbReference type="EMBL" id="TDO01272.1"/>
    </source>
</evidence>
<dbReference type="OrthoDB" id="9811984at2"/>
<gene>
    <name evidence="7" type="primary">ybeY</name>
    <name evidence="8" type="ORF">DET52_105127</name>
</gene>
<accession>A0A4R6GZZ7</accession>
<reference evidence="8 9" key="1">
    <citation type="submission" date="2019-03" db="EMBL/GenBank/DDBJ databases">
        <title>Freshwater and sediment microbial communities from various areas in North America, analyzing microbe dynamics in response to fracking.</title>
        <authorList>
            <person name="Lamendella R."/>
        </authorList>
    </citation>
    <scope>NUCLEOTIDE SEQUENCE [LARGE SCALE GENOMIC DNA]</scope>
    <source>
        <strain evidence="8 9">114D</strain>
    </source>
</reference>
<dbReference type="AlphaFoldDB" id="A0A4R6GZZ7"/>
<dbReference type="Gene3D" id="3.40.390.30">
    <property type="entry name" value="Metalloproteases ('zincins'), catalytic domain"/>
    <property type="match status" value="1"/>
</dbReference>
<evidence type="ECO:0000256" key="4">
    <source>
        <dbReference type="ARBA" id="ARBA00022759"/>
    </source>
</evidence>
<keyword evidence="7" id="KW-0690">Ribosome biogenesis</keyword>
<comment type="function">
    <text evidence="7">Single strand-specific metallo-endoribonuclease involved in late-stage 70S ribosome quality control and in maturation of the 3' terminus of the 16S rRNA.</text>
</comment>
<dbReference type="Proteomes" id="UP000294848">
    <property type="component" value="Unassembled WGS sequence"/>
</dbReference>
<proteinExistence type="inferred from homology"/>
<dbReference type="GO" id="GO:0004222">
    <property type="term" value="F:metalloendopeptidase activity"/>
    <property type="evidence" value="ECO:0007669"/>
    <property type="project" value="InterPro"/>
</dbReference>
<comment type="caution">
    <text evidence="8">The sequence shown here is derived from an EMBL/GenBank/DDBJ whole genome shotgun (WGS) entry which is preliminary data.</text>
</comment>
<dbReference type="GO" id="GO:0004521">
    <property type="term" value="F:RNA endonuclease activity"/>
    <property type="evidence" value="ECO:0007669"/>
    <property type="project" value="UniProtKB-UniRule"/>
</dbReference>
<keyword evidence="3 7" id="KW-0479">Metal-binding</keyword>
<dbReference type="InterPro" id="IPR023091">
    <property type="entry name" value="MetalPrtase_cat_dom_sf_prd"/>
</dbReference>
<dbReference type="SUPFAM" id="SSF55486">
    <property type="entry name" value="Metalloproteases ('zincins'), catalytic domain"/>
    <property type="match status" value="1"/>
</dbReference>